<evidence type="ECO:0000256" key="1">
    <source>
        <dbReference type="ARBA" id="ARBA00023015"/>
    </source>
</evidence>
<organism evidence="6">
    <name type="scientific">Christensenella massiliensis</name>
    <dbReference type="NCBI Taxonomy" id="1805714"/>
    <lineage>
        <taxon>Bacteria</taxon>
        <taxon>Bacillati</taxon>
        <taxon>Bacillota</taxon>
        <taxon>Clostridia</taxon>
        <taxon>Christensenellales</taxon>
        <taxon>Christensenellaceae</taxon>
        <taxon>Christensenella</taxon>
    </lineage>
</organism>
<name>A0AAU8A6G5_9FIRM</name>
<dbReference type="Pfam" id="PF00440">
    <property type="entry name" value="TetR_N"/>
    <property type="match status" value="1"/>
</dbReference>
<evidence type="ECO:0000256" key="4">
    <source>
        <dbReference type="PROSITE-ProRule" id="PRU00335"/>
    </source>
</evidence>
<dbReference type="PANTHER" id="PTHR30055:SF234">
    <property type="entry name" value="HTH-TYPE TRANSCRIPTIONAL REGULATOR BETI"/>
    <property type="match status" value="1"/>
</dbReference>
<proteinExistence type="predicted"/>
<dbReference type="PANTHER" id="PTHR30055">
    <property type="entry name" value="HTH-TYPE TRANSCRIPTIONAL REGULATOR RUTR"/>
    <property type="match status" value="1"/>
</dbReference>
<evidence type="ECO:0000313" key="6">
    <source>
        <dbReference type="EMBL" id="XCC61398.1"/>
    </source>
</evidence>
<feature type="domain" description="HTH tetR-type" evidence="5">
    <location>
        <begin position="8"/>
        <end position="69"/>
    </location>
</feature>
<dbReference type="InterPro" id="IPR009057">
    <property type="entry name" value="Homeodomain-like_sf"/>
</dbReference>
<dbReference type="InterPro" id="IPR001647">
    <property type="entry name" value="HTH_TetR"/>
</dbReference>
<evidence type="ECO:0000259" key="5">
    <source>
        <dbReference type="PROSITE" id="PS50977"/>
    </source>
</evidence>
<reference evidence="6" key="1">
    <citation type="submission" date="2023-02" db="EMBL/GenBank/DDBJ databases">
        <title>Gut commensal Christensenella minuta modulates host metabolism via a new class of secondary bile acids.</title>
        <authorList>
            <person name="Liu C."/>
        </authorList>
    </citation>
    <scope>NUCLEOTIDE SEQUENCE</scope>
    <source>
        <strain evidence="6">CA70</strain>
    </source>
</reference>
<evidence type="ECO:0000256" key="3">
    <source>
        <dbReference type="ARBA" id="ARBA00023163"/>
    </source>
</evidence>
<dbReference type="Gene3D" id="1.10.357.10">
    <property type="entry name" value="Tetracycline Repressor, domain 2"/>
    <property type="match status" value="1"/>
</dbReference>
<keyword evidence="3" id="KW-0804">Transcription</keyword>
<keyword evidence="2 4" id="KW-0238">DNA-binding</keyword>
<dbReference type="AlphaFoldDB" id="A0AAU8A6G5"/>
<gene>
    <name evidence="6" type="ORF">PUP29_07610</name>
</gene>
<dbReference type="SUPFAM" id="SSF46689">
    <property type="entry name" value="Homeodomain-like"/>
    <property type="match status" value="1"/>
</dbReference>
<sequence>MMISPSYKEKELVIMRALMRLLARGQTLAEIKTSDIAQEAGVGKGTLYNYFAAKEDIFARTVIYSIDTLLHGIWERMDRESSFRGKCYAVLFSIHEMMANEHSDLNLILFNLGSREAKQLLGGEISLIWRYLSAIREKVLQLAQTGADEGLFPPYTDEEYTYSAFASALMGFVHARCRMDLPTDGALRTAMGNAYTLLLKALN</sequence>
<feature type="DNA-binding region" description="H-T-H motif" evidence="4">
    <location>
        <begin position="32"/>
        <end position="51"/>
    </location>
</feature>
<keyword evidence="1" id="KW-0805">Transcription regulation</keyword>
<dbReference type="Gene3D" id="1.10.10.60">
    <property type="entry name" value="Homeodomain-like"/>
    <property type="match status" value="1"/>
</dbReference>
<protein>
    <submittedName>
        <fullName evidence="6">TetR/AcrR family transcriptional regulator</fullName>
    </submittedName>
</protein>
<dbReference type="GO" id="GO:0000976">
    <property type="term" value="F:transcription cis-regulatory region binding"/>
    <property type="evidence" value="ECO:0007669"/>
    <property type="project" value="TreeGrafter"/>
</dbReference>
<dbReference type="InterPro" id="IPR050109">
    <property type="entry name" value="HTH-type_TetR-like_transc_reg"/>
</dbReference>
<dbReference type="GO" id="GO:0003700">
    <property type="term" value="F:DNA-binding transcription factor activity"/>
    <property type="evidence" value="ECO:0007669"/>
    <property type="project" value="TreeGrafter"/>
</dbReference>
<accession>A0AAU8A6G5</accession>
<dbReference type="RefSeq" id="WP_079546436.1">
    <property type="nucleotide sequence ID" value="NZ_CP117826.1"/>
</dbReference>
<dbReference type="EMBL" id="CP117826">
    <property type="protein sequence ID" value="XCC61398.1"/>
    <property type="molecule type" value="Genomic_DNA"/>
</dbReference>
<dbReference type="PROSITE" id="PS50977">
    <property type="entry name" value="HTH_TETR_2"/>
    <property type="match status" value="1"/>
</dbReference>
<evidence type="ECO:0000256" key="2">
    <source>
        <dbReference type="ARBA" id="ARBA00023125"/>
    </source>
</evidence>